<dbReference type="PROSITE" id="PS01124">
    <property type="entry name" value="HTH_ARAC_FAMILY_2"/>
    <property type="match status" value="1"/>
</dbReference>
<dbReference type="InterPro" id="IPR009057">
    <property type="entry name" value="Homeodomain-like_sf"/>
</dbReference>
<dbReference type="SUPFAM" id="SSF46689">
    <property type="entry name" value="Homeodomain-like"/>
    <property type="match status" value="2"/>
</dbReference>
<keyword evidence="3" id="KW-0804">Transcription</keyword>
<dbReference type="InterPro" id="IPR050204">
    <property type="entry name" value="AraC_XylS_family_regulators"/>
</dbReference>
<reference evidence="5" key="1">
    <citation type="journal article" date="2019" name="PLoS Negl. Trop. Dis.">
        <title>Revisiting the worldwide diversity of Leptospira species in the environment.</title>
        <authorList>
            <person name="Vincent A.T."/>
            <person name="Schiettekatte O."/>
            <person name="Bourhy P."/>
            <person name="Veyrier F.J."/>
            <person name="Picardeau M."/>
        </authorList>
    </citation>
    <scope>NUCLEOTIDE SEQUENCE [LARGE SCALE GENOMIC DNA]</scope>
    <source>
        <strain evidence="5">201702692</strain>
    </source>
</reference>
<dbReference type="InterPro" id="IPR018060">
    <property type="entry name" value="HTH_AraC"/>
</dbReference>
<gene>
    <name evidence="5" type="ORF">EHQ49_03945</name>
</gene>
<dbReference type="GO" id="GO:0043565">
    <property type="term" value="F:sequence-specific DNA binding"/>
    <property type="evidence" value="ECO:0007669"/>
    <property type="project" value="InterPro"/>
</dbReference>
<evidence type="ECO:0000256" key="2">
    <source>
        <dbReference type="ARBA" id="ARBA00023125"/>
    </source>
</evidence>
<name>A0A4R9JJR1_9LEPT</name>
<dbReference type="Proteomes" id="UP000298125">
    <property type="component" value="Unassembled WGS sequence"/>
</dbReference>
<keyword evidence="6" id="KW-1185">Reference proteome</keyword>
<sequence length="251" mass="28225">MFVGKLPYLAFHSTVTSATIVSLDTEIKKRVKGNKQWLSSRCFVFDGTLSHETVFNGSVGILFADPGSEIGEILTKEAGPNKLSANPTWALELITTCLEIQTANPELYPAILNRSFPFNRLAPAQKIQDNERLIYVMRKLIKNPEETTNVEELALEIGMSESWLQHEFKNAVGLPLRAFRKWFRIKTAVIAIKEGASLADAALGAGFYDQAHFTNVFREIFGISPSLIFQKGESIRWYIQNEEIEKILRAS</sequence>
<keyword evidence="1" id="KW-0805">Transcription regulation</keyword>
<evidence type="ECO:0000256" key="3">
    <source>
        <dbReference type="ARBA" id="ARBA00023163"/>
    </source>
</evidence>
<dbReference type="EMBL" id="RQGA01000003">
    <property type="protein sequence ID" value="TGL45237.1"/>
    <property type="molecule type" value="Genomic_DNA"/>
</dbReference>
<evidence type="ECO:0000313" key="5">
    <source>
        <dbReference type="EMBL" id="TGL45237.1"/>
    </source>
</evidence>
<feature type="domain" description="HTH araC/xylS-type" evidence="4">
    <location>
        <begin position="131"/>
        <end position="231"/>
    </location>
</feature>
<dbReference type="AlphaFoldDB" id="A0A4R9JJR1"/>
<dbReference type="Gene3D" id="1.10.10.60">
    <property type="entry name" value="Homeodomain-like"/>
    <property type="match status" value="1"/>
</dbReference>
<comment type="caution">
    <text evidence="5">The sequence shown here is derived from an EMBL/GenBank/DDBJ whole genome shotgun (WGS) entry which is preliminary data.</text>
</comment>
<dbReference type="InterPro" id="IPR018062">
    <property type="entry name" value="HTH_AraC-typ_CS"/>
</dbReference>
<dbReference type="PROSITE" id="PS00041">
    <property type="entry name" value="HTH_ARAC_FAMILY_1"/>
    <property type="match status" value="2"/>
</dbReference>
<evidence type="ECO:0000256" key="1">
    <source>
        <dbReference type="ARBA" id="ARBA00023015"/>
    </source>
</evidence>
<evidence type="ECO:0000313" key="6">
    <source>
        <dbReference type="Proteomes" id="UP000298125"/>
    </source>
</evidence>
<dbReference type="SMART" id="SM00342">
    <property type="entry name" value="HTH_ARAC"/>
    <property type="match status" value="1"/>
</dbReference>
<dbReference type="GO" id="GO:0003700">
    <property type="term" value="F:DNA-binding transcription factor activity"/>
    <property type="evidence" value="ECO:0007669"/>
    <property type="project" value="InterPro"/>
</dbReference>
<proteinExistence type="predicted"/>
<organism evidence="5 6">
    <name type="scientific">Leptospira perdikensis</name>
    <dbReference type="NCBI Taxonomy" id="2484948"/>
    <lineage>
        <taxon>Bacteria</taxon>
        <taxon>Pseudomonadati</taxon>
        <taxon>Spirochaetota</taxon>
        <taxon>Spirochaetia</taxon>
        <taxon>Leptospirales</taxon>
        <taxon>Leptospiraceae</taxon>
        <taxon>Leptospira</taxon>
    </lineage>
</organism>
<accession>A0A4R9JJR1</accession>
<evidence type="ECO:0000259" key="4">
    <source>
        <dbReference type="PROSITE" id="PS01124"/>
    </source>
</evidence>
<keyword evidence="2" id="KW-0238">DNA-binding</keyword>
<protein>
    <submittedName>
        <fullName evidence="5">AraC family transcriptional regulator</fullName>
    </submittedName>
</protein>
<dbReference type="OrthoDB" id="183331at2"/>
<dbReference type="PANTHER" id="PTHR46796">
    <property type="entry name" value="HTH-TYPE TRANSCRIPTIONAL ACTIVATOR RHAS-RELATED"/>
    <property type="match status" value="1"/>
</dbReference>
<dbReference type="Pfam" id="PF12833">
    <property type="entry name" value="HTH_18"/>
    <property type="match status" value="1"/>
</dbReference>